<sequence>MYPVIRMAKEIVKFRNAPALPITGTHVSQHICWPWDIDLWMELNNGRTLTLYDLGRIPLAIRTGLWGALKRNKWGIVVAGNTTRYRRRVQAFQKFEMRSRCLGWDDRWIWLEHAMFTESGECTSHVLIRGAVTSKKGMIPPAQVLAEMGQDATSPPLPEFVTAWAEADLKRPWPPQM</sequence>
<reference evidence="1 2" key="1">
    <citation type="submission" date="2017-01" db="EMBL/GenBank/DDBJ databases">
        <title>The complete genome sequence of a sulfur-oxidizing marine bacterium Thioclava sp. 25B10_4T.</title>
        <authorList>
            <person name="Liu Y."/>
            <person name="Lai Q."/>
            <person name="Shao Z."/>
        </authorList>
    </citation>
    <scope>NUCLEOTIDE SEQUENCE [LARGE SCALE GENOMIC DNA]</scope>
    <source>
        <strain evidence="1 2">25B10_4</strain>
    </source>
</reference>
<dbReference type="Gene3D" id="3.10.129.10">
    <property type="entry name" value="Hotdog Thioesterase"/>
    <property type="match status" value="1"/>
</dbReference>
<evidence type="ECO:0000313" key="1">
    <source>
        <dbReference type="EMBL" id="AQS46490.1"/>
    </source>
</evidence>
<keyword evidence="2" id="KW-1185">Reference proteome</keyword>
<dbReference type="Pfam" id="PF13279">
    <property type="entry name" value="4HBT_2"/>
    <property type="match status" value="1"/>
</dbReference>
<dbReference type="RefSeq" id="WP_075775345.1">
    <property type="nucleotide sequence ID" value="NZ_CP019437.1"/>
</dbReference>
<accession>A0ABM6ICS7</accession>
<proteinExistence type="predicted"/>
<organism evidence="1 2">
    <name type="scientific">Thioclava nitratireducens</name>
    <dbReference type="NCBI Taxonomy" id="1915078"/>
    <lineage>
        <taxon>Bacteria</taxon>
        <taxon>Pseudomonadati</taxon>
        <taxon>Pseudomonadota</taxon>
        <taxon>Alphaproteobacteria</taxon>
        <taxon>Rhodobacterales</taxon>
        <taxon>Paracoccaceae</taxon>
        <taxon>Thioclava</taxon>
    </lineage>
</organism>
<name>A0ABM6ICS7_9RHOB</name>
<dbReference type="EMBL" id="CP019437">
    <property type="protein sequence ID" value="AQS46490.1"/>
    <property type="molecule type" value="Genomic_DNA"/>
</dbReference>
<gene>
    <name evidence="1" type="ORF">BMG03_00770</name>
</gene>
<dbReference type="InterPro" id="IPR051490">
    <property type="entry name" value="THEM6_lcsJ_thioesterase"/>
</dbReference>
<dbReference type="SUPFAM" id="SSF54637">
    <property type="entry name" value="Thioesterase/thiol ester dehydrase-isomerase"/>
    <property type="match status" value="1"/>
</dbReference>
<protein>
    <submittedName>
        <fullName evidence="1">Thioeseterase</fullName>
    </submittedName>
</protein>
<evidence type="ECO:0000313" key="2">
    <source>
        <dbReference type="Proteomes" id="UP000185622"/>
    </source>
</evidence>
<dbReference type="InterPro" id="IPR029069">
    <property type="entry name" value="HotDog_dom_sf"/>
</dbReference>
<dbReference type="Proteomes" id="UP000185622">
    <property type="component" value="Chromosome"/>
</dbReference>
<dbReference type="PANTHER" id="PTHR12475">
    <property type="match status" value="1"/>
</dbReference>
<dbReference type="CDD" id="cd00586">
    <property type="entry name" value="4HBT"/>
    <property type="match status" value="1"/>
</dbReference>
<dbReference type="PANTHER" id="PTHR12475:SF4">
    <property type="entry name" value="PROTEIN THEM6"/>
    <property type="match status" value="1"/>
</dbReference>